<feature type="transmembrane region" description="Helical" evidence="2">
    <location>
        <begin position="48"/>
        <end position="69"/>
    </location>
</feature>
<evidence type="ECO:0000313" key="3">
    <source>
        <dbReference type="EMBL" id="MFC5888108.1"/>
    </source>
</evidence>
<dbReference type="RefSeq" id="WP_345329107.1">
    <property type="nucleotide sequence ID" value="NZ_BAAAVH010000069.1"/>
</dbReference>
<keyword evidence="2" id="KW-0472">Membrane</keyword>
<evidence type="ECO:0000313" key="4">
    <source>
        <dbReference type="Proteomes" id="UP001596067"/>
    </source>
</evidence>
<sequence>MNELEPRGQERDAARWDGLDRRARPSQQEVGQAGAPARWRGGRLGEQLLVSVGSTVGASAVIWTLQFLAAHVEVHWR</sequence>
<feature type="region of interest" description="Disordered" evidence="1">
    <location>
        <begin position="1"/>
        <end position="37"/>
    </location>
</feature>
<feature type="compositionally biased region" description="Basic and acidic residues" evidence="1">
    <location>
        <begin position="1"/>
        <end position="23"/>
    </location>
</feature>
<evidence type="ECO:0000256" key="1">
    <source>
        <dbReference type="SAM" id="MobiDB-lite"/>
    </source>
</evidence>
<comment type="caution">
    <text evidence="3">The sequence shown here is derived from an EMBL/GenBank/DDBJ whole genome shotgun (WGS) entry which is preliminary data.</text>
</comment>
<reference evidence="4" key="1">
    <citation type="journal article" date="2019" name="Int. J. Syst. Evol. Microbiol.">
        <title>The Global Catalogue of Microorganisms (GCM) 10K type strain sequencing project: providing services to taxonomists for standard genome sequencing and annotation.</title>
        <authorList>
            <consortium name="The Broad Institute Genomics Platform"/>
            <consortium name="The Broad Institute Genome Sequencing Center for Infectious Disease"/>
            <person name="Wu L."/>
            <person name="Ma J."/>
        </authorList>
    </citation>
    <scope>NUCLEOTIDE SEQUENCE [LARGE SCALE GENOMIC DNA]</scope>
    <source>
        <strain evidence="4">CGMCC 4.1469</strain>
    </source>
</reference>
<protein>
    <submittedName>
        <fullName evidence="3">Uncharacterized protein</fullName>
    </submittedName>
</protein>
<accession>A0ABW1F1V8</accession>
<keyword evidence="2" id="KW-0812">Transmembrane</keyword>
<dbReference type="EMBL" id="JBHSOD010000035">
    <property type="protein sequence ID" value="MFC5888108.1"/>
    <property type="molecule type" value="Genomic_DNA"/>
</dbReference>
<dbReference type="Proteomes" id="UP001596067">
    <property type="component" value="Unassembled WGS sequence"/>
</dbReference>
<evidence type="ECO:0000256" key="2">
    <source>
        <dbReference type="SAM" id="Phobius"/>
    </source>
</evidence>
<gene>
    <name evidence="3" type="ORF">ACFP0N_24375</name>
</gene>
<proteinExistence type="predicted"/>
<keyword evidence="4" id="KW-1185">Reference proteome</keyword>
<organism evidence="3 4">
    <name type="scientific">Kitasatospora aburaviensis</name>
    <dbReference type="NCBI Taxonomy" id="67265"/>
    <lineage>
        <taxon>Bacteria</taxon>
        <taxon>Bacillati</taxon>
        <taxon>Actinomycetota</taxon>
        <taxon>Actinomycetes</taxon>
        <taxon>Kitasatosporales</taxon>
        <taxon>Streptomycetaceae</taxon>
        <taxon>Kitasatospora</taxon>
    </lineage>
</organism>
<keyword evidence="2" id="KW-1133">Transmembrane helix</keyword>
<name>A0ABW1F1V8_9ACTN</name>